<protein>
    <recommendedName>
        <fullName evidence="3">histidine kinase</fullName>
        <ecNumber evidence="3">2.7.13.3</ecNumber>
    </recommendedName>
</protein>
<organism evidence="20 21">
    <name type="scientific">Adhaeribacter aerolatus</name>
    <dbReference type="NCBI Taxonomy" id="670289"/>
    <lineage>
        <taxon>Bacteria</taxon>
        <taxon>Pseudomonadati</taxon>
        <taxon>Bacteroidota</taxon>
        <taxon>Cytophagia</taxon>
        <taxon>Cytophagales</taxon>
        <taxon>Hymenobacteraceae</taxon>
        <taxon>Adhaeribacter</taxon>
    </lineage>
</organism>
<dbReference type="PROSITE" id="PS50110">
    <property type="entry name" value="RESPONSE_REGULATORY"/>
    <property type="match status" value="1"/>
</dbReference>
<evidence type="ECO:0000256" key="2">
    <source>
        <dbReference type="ARBA" id="ARBA00004429"/>
    </source>
</evidence>
<evidence type="ECO:0000256" key="12">
    <source>
        <dbReference type="ARBA" id="ARBA00023136"/>
    </source>
</evidence>
<keyword evidence="4" id="KW-1003">Cell membrane</keyword>
<dbReference type="OrthoDB" id="9797097at2"/>
<evidence type="ECO:0000256" key="10">
    <source>
        <dbReference type="ARBA" id="ARBA00022840"/>
    </source>
</evidence>
<dbReference type="CDD" id="cd17546">
    <property type="entry name" value="REC_hyHK_CKI1_RcsC-like"/>
    <property type="match status" value="1"/>
</dbReference>
<reference evidence="20 21" key="1">
    <citation type="submission" date="2019-07" db="EMBL/GenBank/DDBJ databases">
        <title>Whole genome shotgun sequence of Adhaeribacter aerolatus NBRC 106133.</title>
        <authorList>
            <person name="Hosoyama A."/>
            <person name="Uohara A."/>
            <person name="Ohji S."/>
            <person name="Ichikawa N."/>
        </authorList>
    </citation>
    <scope>NUCLEOTIDE SEQUENCE [LARGE SCALE GENOMIC DNA]</scope>
    <source>
        <strain evidence="20 21">NBRC 106133</strain>
    </source>
</reference>
<dbReference type="GO" id="GO:0005886">
    <property type="term" value="C:plasma membrane"/>
    <property type="evidence" value="ECO:0007669"/>
    <property type="project" value="UniProtKB-SubCell"/>
</dbReference>
<dbReference type="PROSITE" id="PS50894">
    <property type="entry name" value="HPT"/>
    <property type="match status" value="1"/>
</dbReference>
<dbReference type="SMART" id="SM00448">
    <property type="entry name" value="REC"/>
    <property type="match status" value="1"/>
</dbReference>
<dbReference type="FunFam" id="3.30.565.10:FF:000010">
    <property type="entry name" value="Sensor histidine kinase RcsC"/>
    <property type="match status" value="1"/>
</dbReference>
<dbReference type="EC" id="2.7.13.3" evidence="3"/>
<dbReference type="InterPro" id="IPR011006">
    <property type="entry name" value="CheY-like_superfamily"/>
</dbReference>
<evidence type="ECO:0000259" key="18">
    <source>
        <dbReference type="PROSITE" id="PS50110"/>
    </source>
</evidence>
<dbReference type="CDD" id="cd16922">
    <property type="entry name" value="HATPase_EvgS-ArcB-TorS-like"/>
    <property type="match status" value="1"/>
</dbReference>
<dbReference type="InterPro" id="IPR036641">
    <property type="entry name" value="HPT_dom_sf"/>
</dbReference>
<proteinExistence type="predicted"/>
<keyword evidence="12 16" id="KW-0472">Membrane</keyword>
<dbReference type="CDD" id="cd00082">
    <property type="entry name" value="HisKA"/>
    <property type="match status" value="1"/>
</dbReference>
<dbReference type="Gene3D" id="1.10.287.130">
    <property type="match status" value="1"/>
</dbReference>
<name>A0A512AX59_9BACT</name>
<evidence type="ECO:0000256" key="13">
    <source>
        <dbReference type="PROSITE-ProRule" id="PRU00110"/>
    </source>
</evidence>
<evidence type="ECO:0000256" key="11">
    <source>
        <dbReference type="ARBA" id="ARBA00022989"/>
    </source>
</evidence>
<dbReference type="Gene3D" id="3.40.50.2300">
    <property type="match status" value="1"/>
</dbReference>
<evidence type="ECO:0000256" key="3">
    <source>
        <dbReference type="ARBA" id="ARBA00012438"/>
    </source>
</evidence>
<dbReference type="PANTHER" id="PTHR43047:SF64">
    <property type="entry name" value="HISTIDINE KINASE CONTAINING CHEY-HOMOLOGOUS RECEIVER DOMAIN AND PAS DOMAIN-RELATED"/>
    <property type="match status" value="1"/>
</dbReference>
<keyword evidence="10" id="KW-0547">Nucleotide-binding</keyword>
<dbReference type="InterPro" id="IPR036890">
    <property type="entry name" value="HATPase_C_sf"/>
</dbReference>
<dbReference type="InterPro" id="IPR003594">
    <property type="entry name" value="HATPase_dom"/>
</dbReference>
<evidence type="ECO:0000256" key="14">
    <source>
        <dbReference type="PROSITE-ProRule" id="PRU00169"/>
    </source>
</evidence>
<sequence>MANFKEKYFLRSIRRKVIAAFLIGAVALGSFWVVTRLGFTEMLYAVKEVSAPNEKLQIVNNLFHHVSQLDQLQKVNVIRKPAKASQAFKQESAYLIQTIDSLRQLSAGNALQLQQLDSMQAILRSRDKLLKSYLDLRADFVHNDALTARINAISKFIARNKPKVDSSIITTNQKVTTTTVIPTEPQIEIHRKQPFLSRLFGGRKGEKLPPALKYVEEELKVQVDTLSVARQDSALWQVEKMMRRIEREQHARTTKLLNRELALVNSGNQLHKQLLVLLHTIEAEEIKQVKQHNRLATEAMNASIGRINIILICFFVGAAALVYFIFIDISRSHKYRRQLLIAKEEAEIAREEAEQLGRVKQRFLANMSHEIRTPLQAILGFAEQVRHQQQPEPAAVAAIYQSSEHLLQIVNEVLDYSRIVSDKFTLEQQPFCMQQLITEVVETMRLPAQNKNLPLRLESDLSETGIFIGDAFRLRQVLYNLLGNAVKFTATGEVKLIIQHQNIGEHCEFSFEVRDTGIGIPAAEVDHIFNSFEQANASVARTHGGTGLGLSIVKTLIQLQGGNISVESQPGIGSSFRFNLTYAIAQPEAAAEQMQSGLPAPGKRQGKILVVDDDTFILQLCEAILQKHQLTNICTSDALAVANQTWDEEVKLVLLDIRMPQLNGLELCQTLRQRIGANAKIYALTAQALPEERDAILAQGFDGILMKPFREQELLALAQQHLPAVELNCAEATSDNLTRPDLAGLLQMTGGNEELLDKILHQFIRDTQEDLESLDTYLAAGLAEPVSEIIHRLAGRTGQMGAVALAARLRAIEAALNQQEPLAGLQTEIIALQVAIKELVKNIKSKLNSLEVA</sequence>
<comment type="caution">
    <text evidence="20">The sequence shown here is derived from an EMBL/GenBank/DDBJ whole genome shotgun (WGS) entry which is preliminary data.</text>
</comment>
<feature type="modified residue" description="4-aspartylphosphate" evidence="14">
    <location>
        <position position="656"/>
    </location>
</feature>
<dbReference type="Pfam" id="PF01627">
    <property type="entry name" value="Hpt"/>
    <property type="match status" value="1"/>
</dbReference>
<keyword evidence="10" id="KW-0067">ATP-binding</keyword>
<keyword evidence="8 16" id="KW-0812">Transmembrane</keyword>
<keyword evidence="9" id="KW-0418">Kinase</keyword>
<keyword evidence="6 14" id="KW-0597">Phosphoprotein</keyword>
<dbReference type="Proteomes" id="UP000321532">
    <property type="component" value="Unassembled WGS sequence"/>
</dbReference>
<accession>A0A512AX59</accession>
<evidence type="ECO:0000256" key="15">
    <source>
        <dbReference type="SAM" id="Coils"/>
    </source>
</evidence>
<feature type="domain" description="HPt" evidence="19">
    <location>
        <begin position="752"/>
        <end position="853"/>
    </location>
</feature>
<evidence type="ECO:0000256" key="7">
    <source>
        <dbReference type="ARBA" id="ARBA00022679"/>
    </source>
</evidence>
<dbReference type="SUPFAM" id="SSF55874">
    <property type="entry name" value="ATPase domain of HSP90 chaperone/DNA topoisomerase II/histidine kinase"/>
    <property type="match status" value="1"/>
</dbReference>
<evidence type="ECO:0000256" key="8">
    <source>
        <dbReference type="ARBA" id="ARBA00022692"/>
    </source>
</evidence>
<evidence type="ECO:0000256" key="1">
    <source>
        <dbReference type="ARBA" id="ARBA00000085"/>
    </source>
</evidence>
<dbReference type="SUPFAM" id="SSF52172">
    <property type="entry name" value="CheY-like"/>
    <property type="match status" value="1"/>
</dbReference>
<dbReference type="SMART" id="SM00388">
    <property type="entry name" value="HisKA"/>
    <property type="match status" value="1"/>
</dbReference>
<dbReference type="Gene3D" id="1.20.120.160">
    <property type="entry name" value="HPT domain"/>
    <property type="match status" value="1"/>
</dbReference>
<comment type="catalytic activity">
    <reaction evidence="1">
        <text>ATP + protein L-histidine = ADP + protein N-phospho-L-histidine.</text>
        <dbReference type="EC" id="2.7.13.3"/>
    </reaction>
</comment>
<dbReference type="PRINTS" id="PR00344">
    <property type="entry name" value="BCTRLSENSOR"/>
</dbReference>
<feature type="transmembrane region" description="Helical" evidence="16">
    <location>
        <begin position="307"/>
        <end position="327"/>
    </location>
</feature>
<keyword evidence="15" id="KW-0175">Coiled coil</keyword>
<dbReference type="Gene3D" id="3.30.565.10">
    <property type="entry name" value="Histidine kinase-like ATPase, C-terminal domain"/>
    <property type="match status" value="1"/>
</dbReference>
<feature type="coiled-coil region" evidence="15">
    <location>
        <begin position="332"/>
        <end position="359"/>
    </location>
</feature>
<feature type="modified residue" description="Phosphohistidine" evidence="13">
    <location>
        <position position="791"/>
    </location>
</feature>
<keyword evidence="11 16" id="KW-1133">Transmembrane helix</keyword>
<dbReference type="EMBL" id="BJYS01000013">
    <property type="protein sequence ID" value="GEO04270.1"/>
    <property type="molecule type" value="Genomic_DNA"/>
</dbReference>
<dbReference type="AlphaFoldDB" id="A0A512AX59"/>
<evidence type="ECO:0000256" key="4">
    <source>
        <dbReference type="ARBA" id="ARBA00022475"/>
    </source>
</evidence>
<gene>
    <name evidence="20" type="ORF">AAE02nite_19340</name>
</gene>
<evidence type="ECO:0000313" key="20">
    <source>
        <dbReference type="EMBL" id="GEO04270.1"/>
    </source>
</evidence>
<dbReference type="GO" id="GO:0000155">
    <property type="term" value="F:phosphorelay sensor kinase activity"/>
    <property type="evidence" value="ECO:0007669"/>
    <property type="project" value="InterPro"/>
</dbReference>
<comment type="subcellular location">
    <subcellularLocation>
        <location evidence="2">Cell inner membrane</location>
        <topology evidence="2">Multi-pass membrane protein</topology>
    </subcellularLocation>
</comment>
<evidence type="ECO:0000259" key="17">
    <source>
        <dbReference type="PROSITE" id="PS50109"/>
    </source>
</evidence>
<evidence type="ECO:0000259" key="19">
    <source>
        <dbReference type="PROSITE" id="PS50894"/>
    </source>
</evidence>
<evidence type="ECO:0000256" key="5">
    <source>
        <dbReference type="ARBA" id="ARBA00022519"/>
    </source>
</evidence>
<dbReference type="SUPFAM" id="SSF47226">
    <property type="entry name" value="Histidine-containing phosphotransfer domain, HPT domain"/>
    <property type="match status" value="1"/>
</dbReference>
<dbReference type="Pfam" id="PF00512">
    <property type="entry name" value="HisKA"/>
    <property type="match status" value="1"/>
</dbReference>
<dbReference type="PROSITE" id="PS50109">
    <property type="entry name" value="HIS_KIN"/>
    <property type="match status" value="1"/>
</dbReference>
<evidence type="ECO:0000256" key="9">
    <source>
        <dbReference type="ARBA" id="ARBA00022777"/>
    </source>
</evidence>
<dbReference type="PANTHER" id="PTHR43047">
    <property type="entry name" value="TWO-COMPONENT HISTIDINE PROTEIN KINASE"/>
    <property type="match status" value="1"/>
</dbReference>
<dbReference type="InterPro" id="IPR003661">
    <property type="entry name" value="HisK_dim/P_dom"/>
</dbReference>
<dbReference type="SMART" id="SM00387">
    <property type="entry name" value="HATPase_c"/>
    <property type="match status" value="1"/>
</dbReference>
<evidence type="ECO:0000256" key="16">
    <source>
        <dbReference type="SAM" id="Phobius"/>
    </source>
</evidence>
<dbReference type="InterPro" id="IPR036097">
    <property type="entry name" value="HisK_dim/P_sf"/>
</dbReference>
<keyword evidence="7" id="KW-0808">Transferase</keyword>
<dbReference type="RefSeq" id="WP_146897537.1">
    <property type="nucleotide sequence ID" value="NZ_BJYS01000013.1"/>
</dbReference>
<feature type="domain" description="Histidine kinase" evidence="17">
    <location>
        <begin position="366"/>
        <end position="584"/>
    </location>
</feature>
<dbReference type="SUPFAM" id="SSF47384">
    <property type="entry name" value="Homodimeric domain of signal transducing histidine kinase"/>
    <property type="match status" value="1"/>
</dbReference>
<feature type="domain" description="Response regulatory" evidence="18">
    <location>
        <begin position="607"/>
        <end position="722"/>
    </location>
</feature>
<evidence type="ECO:0000256" key="6">
    <source>
        <dbReference type="ARBA" id="ARBA00022553"/>
    </source>
</evidence>
<dbReference type="InterPro" id="IPR001789">
    <property type="entry name" value="Sig_transdc_resp-reg_receiver"/>
</dbReference>
<evidence type="ECO:0000313" key="21">
    <source>
        <dbReference type="Proteomes" id="UP000321532"/>
    </source>
</evidence>
<dbReference type="Pfam" id="PF02518">
    <property type="entry name" value="HATPase_c"/>
    <property type="match status" value="1"/>
</dbReference>
<keyword evidence="5" id="KW-0997">Cell inner membrane</keyword>
<dbReference type="InterPro" id="IPR005467">
    <property type="entry name" value="His_kinase_dom"/>
</dbReference>
<dbReference type="Pfam" id="PF00072">
    <property type="entry name" value="Response_reg"/>
    <property type="match status" value="1"/>
</dbReference>
<dbReference type="InterPro" id="IPR008207">
    <property type="entry name" value="Sig_transdc_His_kin_Hpt_dom"/>
</dbReference>
<dbReference type="InterPro" id="IPR004358">
    <property type="entry name" value="Sig_transdc_His_kin-like_C"/>
</dbReference>
<keyword evidence="21" id="KW-1185">Reference proteome</keyword>